<protein>
    <submittedName>
        <fullName evidence="1">Uncharacterized protein</fullName>
    </submittedName>
</protein>
<accession>A0ACB9GAT8</accession>
<dbReference type="Proteomes" id="UP001055811">
    <property type="component" value="Linkage Group LG02"/>
</dbReference>
<gene>
    <name evidence="1" type="ORF">L2E82_10065</name>
</gene>
<keyword evidence="2" id="KW-1185">Reference proteome</keyword>
<reference evidence="2" key="1">
    <citation type="journal article" date="2022" name="Mol. Ecol. Resour.">
        <title>The genomes of chicory, endive, great burdock and yacon provide insights into Asteraceae palaeo-polyploidization history and plant inulin production.</title>
        <authorList>
            <person name="Fan W."/>
            <person name="Wang S."/>
            <person name="Wang H."/>
            <person name="Wang A."/>
            <person name="Jiang F."/>
            <person name="Liu H."/>
            <person name="Zhao H."/>
            <person name="Xu D."/>
            <person name="Zhang Y."/>
        </authorList>
    </citation>
    <scope>NUCLEOTIDE SEQUENCE [LARGE SCALE GENOMIC DNA]</scope>
    <source>
        <strain evidence="2">cv. Punajuju</strain>
    </source>
</reference>
<name>A0ACB9GAT8_CICIN</name>
<dbReference type="EMBL" id="CM042010">
    <property type="protein sequence ID" value="KAI3780131.1"/>
    <property type="molecule type" value="Genomic_DNA"/>
</dbReference>
<comment type="caution">
    <text evidence="1">The sequence shown here is derived from an EMBL/GenBank/DDBJ whole genome shotgun (WGS) entry which is preliminary data.</text>
</comment>
<sequence>MLLTGQIQPLAAGLLHRLPPPIGAVDRQIPAAGKRRAPKSEFRFVFMNSLPVWHPNSGVFRVIGGRQYIVFRGRFLYAQRLKGVNVADKVSLNPNFFLQSKKKPFWIWNQKLEGIQEQ</sequence>
<proteinExistence type="predicted"/>
<reference evidence="1 2" key="2">
    <citation type="journal article" date="2022" name="Mol. Ecol. Resour.">
        <title>The genomes of chicory, endive, great burdock and yacon provide insights into Asteraceae paleo-polyploidization history and plant inulin production.</title>
        <authorList>
            <person name="Fan W."/>
            <person name="Wang S."/>
            <person name="Wang H."/>
            <person name="Wang A."/>
            <person name="Jiang F."/>
            <person name="Liu H."/>
            <person name="Zhao H."/>
            <person name="Xu D."/>
            <person name="Zhang Y."/>
        </authorList>
    </citation>
    <scope>NUCLEOTIDE SEQUENCE [LARGE SCALE GENOMIC DNA]</scope>
    <source>
        <strain evidence="2">cv. Punajuju</strain>
        <tissue evidence="1">Leaves</tissue>
    </source>
</reference>
<evidence type="ECO:0000313" key="2">
    <source>
        <dbReference type="Proteomes" id="UP001055811"/>
    </source>
</evidence>
<organism evidence="1 2">
    <name type="scientific">Cichorium intybus</name>
    <name type="common">Chicory</name>
    <dbReference type="NCBI Taxonomy" id="13427"/>
    <lineage>
        <taxon>Eukaryota</taxon>
        <taxon>Viridiplantae</taxon>
        <taxon>Streptophyta</taxon>
        <taxon>Embryophyta</taxon>
        <taxon>Tracheophyta</taxon>
        <taxon>Spermatophyta</taxon>
        <taxon>Magnoliopsida</taxon>
        <taxon>eudicotyledons</taxon>
        <taxon>Gunneridae</taxon>
        <taxon>Pentapetalae</taxon>
        <taxon>asterids</taxon>
        <taxon>campanulids</taxon>
        <taxon>Asterales</taxon>
        <taxon>Asteraceae</taxon>
        <taxon>Cichorioideae</taxon>
        <taxon>Cichorieae</taxon>
        <taxon>Cichoriinae</taxon>
        <taxon>Cichorium</taxon>
    </lineage>
</organism>
<evidence type="ECO:0000313" key="1">
    <source>
        <dbReference type="EMBL" id="KAI3780131.1"/>
    </source>
</evidence>